<dbReference type="InterPro" id="IPR001461">
    <property type="entry name" value="Aspartic_peptidase_A1"/>
</dbReference>
<dbReference type="Gene3D" id="2.40.70.10">
    <property type="entry name" value="Acid Proteases"/>
    <property type="match status" value="2"/>
</dbReference>
<dbReference type="PANTHER" id="PTHR47966">
    <property type="entry name" value="BETA-SITE APP-CLEAVING ENZYME, ISOFORM A-RELATED"/>
    <property type="match status" value="1"/>
</dbReference>
<accession>A0AAV3YQC2</accession>
<evidence type="ECO:0000256" key="6">
    <source>
        <dbReference type="PIRSR" id="PIRSR601461-2"/>
    </source>
</evidence>
<evidence type="ECO:0000256" key="4">
    <source>
        <dbReference type="ARBA" id="ARBA00022801"/>
    </source>
</evidence>
<protein>
    <submittedName>
        <fullName evidence="9">Cathepsin d-like aspartic protease</fullName>
    </submittedName>
</protein>
<dbReference type="PROSITE" id="PS51767">
    <property type="entry name" value="PEPTIDASE_A1"/>
    <property type="match status" value="1"/>
</dbReference>
<dbReference type="InterPro" id="IPR033121">
    <property type="entry name" value="PEPTIDASE_A1"/>
</dbReference>
<feature type="signal peptide" evidence="7">
    <location>
        <begin position="1"/>
        <end position="19"/>
    </location>
</feature>
<evidence type="ECO:0000256" key="5">
    <source>
        <dbReference type="PIRSR" id="PIRSR601461-1"/>
    </source>
</evidence>
<keyword evidence="10" id="KW-1185">Reference proteome</keyword>
<dbReference type="PRINTS" id="PR00792">
    <property type="entry name" value="PEPSIN"/>
</dbReference>
<evidence type="ECO:0000256" key="1">
    <source>
        <dbReference type="ARBA" id="ARBA00007447"/>
    </source>
</evidence>
<dbReference type="SUPFAM" id="SSF50630">
    <property type="entry name" value="Acid proteases"/>
    <property type="match status" value="1"/>
</dbReference>
<gene>
    <name evidence="9" type="ORF">PoB_001143500</name>
</gene>
<feature type="chain" id="PRO_5043506469" evidence="7">
    <location>
        <begin position="20"/>
        <end position="428"/>
    </location>
</feature>
<evidence type="ECO:0000256" key="3">
    <source>
        <dbReference type="ARBA" id="ARBA00022750"/>
    </source>
</evidence>
<dbReference type="AlphaFoldDB" id="A0AAV3YQC2"/>
<evidence type="ECO:0000313" key="10">
    <source>
        <dbReference type="Proteomes" id="UP000735302"/>
    </source>
</evidence>
<dbReference type="InterPro" id="IPR021109">
    <property type="entry name" value="Peptidase_aspartic_dom_sf"/>
</dbReference>
<comment type="caution">
    <text evidence="9">The sequence shown here is derived from an EMBL/GenBank/DDBJ whole genome shotgun (WGS) entry which is preliminary data.</text>
</comment>
<name>A0AAV3YQC2_9GAST</name>
<feature type="domain" description="Peptidase A1" evidence="8">
    <location>
        <begin position="94"/>
        <end position="420"/>
    </location>
</feature>
<keyword evidence="6" id="KW-1015">Disulfide bond</keyword>
<proteinExistence type="inferred from homology"/>
<keyword evidence="2 9" id="KW-0645">Protease</keyword>
<evidence type="ECO:0000259" key="8">
    <source>
        <dbReference type="PROSITE" id="PS51767"/>
    </source>
</evidence>
<organism evidence="9 10">
    <name type="scientific">Plakobranchus ocellatus</name>
    <dbReference type="NCBI Taxonomy" id="259542"/>
    <lineage>
        <taxon>Eukaryota</taxon>
        <taxon>Metazoa</taxon>
        <taxon>Spiralia</taxon>
        <taxon>Lophotrochozoa</taxon>
        <taxon>Mollusca</taxon>
        <taxon>Gastropoda</taxon>
        <taxon>Heterobranchia</taxon>
        <taxon>Euthyneura</taxon>
        <taxon>Panpulmonata</taxon>
        <taxon>Sacoglossa</taxon>
        <taxon>Placobranchoidea</taxon>
        <taxon>Plakobranchidae</taxon>
        <taxon>Plakobranchus</taxon>
    </lineage>
</organism>
<evidence type="ECO:0000256" key="7">
    <source>
        <dbReference type="SAM" id="SignalP"/>
    </source>
</evidence>
<dbReference type="FunFam" id="2.40.70.10:FF:000115">
    <property type="entry name" value="Lysosomal aspartic protease"/>
    <property type="match status" value="1"/>
</dbReference>
<comment type="similarity">
    <text evidence="1">Belongs to the peptidase A1 family.</text>
</comment>
<dbReference type="GO" id="GO:0004190">
    <property type="term" value="F:aspartic-type endopeptidase activity"/>
    <property type="evidence" value="ECO:0007669"/>
    <property type="project" value="UniProtKB-KW"/>
</dbReference>
<feature type="disulfide bond" evidence="6">
    <location>
        <begin position="342"/>
        <end position="379"/>
    </location>
</feature>
<feature type="active site" evidence="5">
    <location>
        <position position="112"/>
    </location>
</feature>
<evidence type="ECO:0000256" key="2">
    <source>
        <dbReference type="ARBA" id="ARBA00022670"/>
    </source>
</evidence>
<dbReference type="PANTHER" id="PTHR47966:SF69">
    <property type="entry name" value="PEPTIDASE A1 DOMAIN-CONTAINING PROTEIN"/>
    <property type="match status" value="1"/>
</dbReference>
<keyword evidence="7" id="KW-0732">Signal</keyword>
<sequence length="428" mass="48315">MGLSAALLLVFTLVSACEAYSISFPTSQARRSVWQGTRILKRFRPARHYLQPVRQANPWPMQPLFHPYQGSRQDLRPKATARDVKLTNHHDKFYSCPITIGTPEQEFNVAFDISSSITWVPSMHSPPAYRRMHVYKRFNDELSSTHSTNYTHFDVNYDLARAIGYRSQDSVTIAGLMITNQSFGEALLEPDLFRGMMIDGILGLGLNNIDEEEEPSVFDNMVSQGLVPAPVFSIYLNRYGSGSPDSVLTLGGANPEYCEENFTFADVTEHHRWQFEIDKVQLSSGDGIFTSGRQAVIDSRTSFIVGPMREVHVLNTQLGGKLFPGHPGLLSNSYVYKYKFDCSEVDDLPDVEFIVNGKKLSLSSRDYVVKTEEKGKSVCVSGIFGMKLKEKDEPDWSLGLNFMRAYYTQFDKGNRRIGFARALSFPQT</sequence>
<dbReference type="EMBL" id="BLXT01001350">
    <property type="protein sequence ID" value="GFN84929.1"/>
    <property type="molecule type" value="Genomic_DNA"/>
</dbReference>
<keyword evidence="4" id="KW-0378">Hydrolase</keyword>
<keyword evidence="3" id="KW-0064">Aspartyl protease</keyword>
<dbReference type="Pfam" id="PF00026">
    <property type="entry name" value="Asp"/>
    <property type="match status" value="1"/>
</dbReference>
<feature type="active site" evidence="5">
    <location>
        <position position="298"/>
    </location>
</feature>
<reference evidence="9 10" key="1">
    <citation type="journal article" date="2021" name="Elife">
        <title>Chloroplast acquisition without the gene transfer in kleptoplastic sea slugs, Plakobranchus ocellatus.</title>
        <authorList>
            <person name="Maeda T."/>
            <person name="Takahashi S."/>
            <person name="Yoshida T."/>
            <person name="Shimamura S."/>
            <person name="Takaki Y."/>
            <person name="Nagai Y."/>
            <person name="Toyoda A."/>
            <person name="Suzuki Y."/>
            <person name="Arimoto A."/>
            <person name="Ishii H."/>
            <person name="Satoh N."/>
            <person name="Nishiyama T."/>
            <person name="Hasebe M."/>
            <person name="Maruyama T."/>
            <person name="Minagawa J."/>
            <person name="Obokata J."/>
            <person name="Shigenobu S."/>
        </authorList>
    </citation>
    <scope>NUCLEOTIDE SEQUENCE [LARGE SCALE GENOMIC DNA]</scope>
</reference>
<evidence type="ECO:0000313" key="9">
    <source>
        <dbReference type="EMBL" id="GFN84929.1"/>
    </source>
</evidence>
<dbReference type="Proteomes" id="UP000735302">
    <property type="component" value="Unassembled WGS sequence"/>
</dbReference>
<dbReference type="GO" id="GO:0006508">
    <property type="term" value="P:proteolysis"/>
    <property type="evidence" value="ECO:0007669"/>
    <property type="project" value="UniProtKB-KW"/>
</dbReference>